<dbReference type="Proteomes" id="UP000078368">
    <property type="component" value="Unassembled WGS sequence"/>
</dbReference>
<dbReference type="GO" id="GO:0016020">
    <property type="term" value="C:membrane"/>
    <property type="evidence" value="ECO:0007669"/>
    <property type="project" value="GOC"/>
</dbReference>
<dbReference type="PANTHER" id="PTHR14859:SF0">
    <property type="entry name" value="ENDONUCLEASE_EXONUCLEASE_PHOSPHATASE FAMILY PROTEIN, EXPRESSED"/>
    <property type="match status" value="1"/>
</dbReference>
<reference evidence="2 3" key="1">
    <citation type="submission" date="2016-04" db="EMBL/GenBank/DDBJ databases">
        <title>Peptidophaga gingivicola gen. nov., sp. nov., isolated from human subgingival plaque.</title>
        <authorList>
            <person name="Beall C.J."/>
            <person name="Mokrzan E.M."/>
            <person name="Griffen A.L."/>
            <person name="Leys E.J."/>
        </authorList>
    </citation>
    <scope>NUCLEOTIDE SEQUENCE [LARGE SCALE GENOMIC DNA]</scope>
    <source>
        <strain evidence="2 3">BA112</strain>
    </source>
</reference>
<evidence type="ECO:0000313" key="3">
    <source>
        <dbReference type="Proteomes" id="UP000078368"/>
    </source>
</evidence>
<protein>
    <recommendedName>
        <fullName evidence="1">Endonuclease/exonuclease/phosphatase domain-containing protein</fullName>
    </recommendedName>
</protein>
<feature type="domain" description="Endonuclease/exonuclease/phosphatase" evidence="1">
    <location>
        <begin position="7"/>
        <end position="256"/>
    </location>
</feature>
<dbReference type="GO" id="GO:0003824">
    <property type="term" value="F:catalytic activity"/>
    <property type="evidence" value="ECO:0007669"/>
    <property type="project" value="InterPro"/>
</dbReference>
<dbReference type="Pfam" id="PF03372">
    <property type="entry name" value="Exo_endo_phos"/>
    <property type="match status" value="1"/>
</dbReference>
<sequence>MIPMRLVSFNVQSGRANQSWGGAVLGDDAMNDAAVREAAAEIAQLKPDVLALQEVREDRGRSILSAFAESAGMEHRRFAACRRAPSNFIARMFRRSRRGYGIAFATTYPIDYIRALRLPSWRNPMRRASDRRLGWRFRLEEQRMAIVAVLLTPKPVVVGATHLTTKQPDNRKQLRRLEDFMARVARRRGIPDAPRIVLGDLNTRLEDIQKQTEYEVLAQALTYPDDEPSSQIDHILGVGFRAAGEATTRRLAVSDHRMLAVDVD</sequence>
<dbReference type="InterPro" id="IPR005135">
    <property type="entry name" value="Endo/exonuclease/phosphatase"/>
</dbReference>
<dbReference type="EMBL" id="LVZK01000001">
    <property type="protein sequence ID" value="OAP85773.1"/>
    <property type="molecule type" value="Genomic_DNA"/>
</dbReference>
<dbReference type="GO" id="GO:0006506">
    <property type="term" value="P:GPI anchor biosynthetic process"/>
    <property type="evidence" value="ECO:0007669"/>
    <property type="project" value="TreeGrafter"/>
</dbReference>
<accession>A0A179B3G2</accession>
<evidence type="ECO:0000259" key="1">
    <source>
        <dbReference type="Pfam" id="PF03372"/>
    </source>
</evidence>
<dbReference type="InterPro" id="IPR036691">
    <property type="entry name" value="Endo/exonu/phosph_ase_sf"/>
</dbReference>
<dbReference type="PANTHER" id="PTHR14859">
    <property type="entry name" value="CALCOFLUOR WHITE HYPERSENSITIVE PROTEIN PRECURSOR"/>
    <property type="match status" value="1"/>
</dbReference>
<dbReference type="InterPro" id="IPR051916">
    <property type="entry name" value="GPI-anchor_lipid_remodeler"/>
</dbReference>
<dbReference type="SUPFAM" id="SSF56219">
    <property type="entry name" value="DNase I-like"/>
    <property type="match status" value="1"/>
</dbReference>
<comment type="caution">
    <text evidence="2">The sequence shown here is derived from an EMBL/GenBank/DDBJ whole genome shotgun (WGS) entry which is preliminary data.</text>
</comment>
<gene>
    <name evidence="2" type="ORF">A4H34_00820</name>
</gene>
<proteinExistence type="predicted"/>
<organism evidence="2 3">
    <name type="scientific">Peptidiphaga gingivicola</name>
    <dbReference type="NCBI Taxonomy" id="2741497"/>
    <lineage>
        <taxon>Bacteria</taxon>
        <taxon>Bacillati</taxon>
        <taxon>Actinomycetota</taxon>
        <taxon>Actinomycetes</taxon>
        <taxon>Actinomycetales</taxon>
        <taxon>Actinomycetaceae</taxon>
        <taxon>Peptidiphaga</taxon>
    </lineage>
</organism>
<name>A0A179B3G2_9ACTO</name>
<dbReference type="AlphaFoldDB" id="A0A179B3G2"/>
<keyword evidence="3" id="KW-1185">Reference proteome</keyword>
<dbReference type="STRING" id="1823756.A4H34_00820"/>
<dbReference type="Gene3D" id="3.60.10.10">
    <property type="entry name" value="Endonuclease/exonuclease/phosphatase"/>
    <property type="match status" value="1"/>
</dbReference>
<evidence type="ECO:0000313" key="2">
    <source>
        <dbReference type="EMBL" id="OAP85773.1"/>
    </source>
</evidence>